<dbReference type="InterPro" id="IPR012798">
    <property type="entry name" value="Cbl_synth_CobG-like"/>
</dbReference>
<evidence type="ECO:0000256" key="3">
    <source>
        <dbReference type="ARBA" id="ARBA00022723"/>
    </source>
</evidence>
<evidence type="ECO:0000256" key="1">
    <source>
        <dbReference type="ARBA" id="ARBA00022485"/>
    </source>
</evidence>
<evidence type="ECO:0000256" key="2">
    <source>
        <dbReference type="ARBA" id="ARBA00022617"/>
    </source>
</evidence>
<comment type="caution">
    <text evidence="8">The sequence shown here is derived from an EMBL/GenBank/DDBJ whole genome shotgun (WGS) entry which is preliminary data.</text>
</comment>
<keyword evidence="4 8" id="KW-0560">Oxidoreductase</keyword>
<dbReference type="Proteomes" id="UP001595613">
    <property type="component" value="Unassembled WGS sequence"/>
</dbReference>
<feature type="domain" description="Nitrite/Sulfite reductase ferredoxin-like" evidence="7">
    <location>
        <begin position="25"/>
        <end position="90"/>
    </location>
</feature>
<dbReference type="GO" id="GO:0043818">
    <property type="term" value="F:precorrin-3B synthase activity"/>
    <property type="evidence" value="ECO:0007669"/>
    <property type="project" value="UniProtKB-EC"/>
</dbReference>
<dbReference type="InterPro" id="IPR005117">
    <property type="entry name" value="NiRdtase/SiRdtase_haem-b_fer"/>
</dbReference>
<dbReference type="InterPro" id="IPR006066">
    <property type="entry name" value="NO2/SO3_Rdtase_FeS/sirohaem_BS"/>
</dbReference>
<evidence type="ECO:0000259" key="7">
    <source>
        <dbReference type="Pfam" id="PF03460"/>
    </source>
</evidence>
<dbReference type="Gene3D" id="3.30.413.10">
    <property type="entry name" value="Sulfite Reductase Hemoprotein, domain 1"/>
    <property type="match status" value="2"/>
</dbReference>
<evidence type="ECO:0000313" key="9">
    <source>
        <dbReference type="Proteomes" id="UP001595613"/>
    </source>
</evidence>
<dbReference type="InterPro" id="IPR045854">
    <property type="entry name" value="NO2/SO3_Rdtase_4Fe4S_sf"/>
</dbReference>
<protein>
    <submittedName>
        <fullName evidence="8">Precorrin-3B synthase</fullName>
        <ecNumber evidence="8">1.14.13.83</ecNumber>
    </submittedName>
</protein>
<dbReference type="PANTHER" id="PTHR32439">
    <property type="entry name" value="FERREDOXIN--NITRITE REDUCTASE, CHLOROPLASTIC"/>
    <property type="match status" value="1"/>
</dbReference>
<dbReference type="InterPro" id="IPR036136">
    <property type="entry name" value="Nit/Sulf_reduc_fer-like_dom_sf"/>
</dbReference>
<gene>
    <name evidence="8" type="primary">cobG</name>
    <name evidence="8" type="ORF">ACFOOL_11035</name>
</gene>
<accession>A0ABV7X130</accession>
<dbReference type="RefSeq" id="WP_380097071.1">
    <property type="nucleotide sequence ID" value="NZ_JBHRYD010000010.1"/>
</dbReference>
<keyword evidence="3" id="KW-0479">Metal-binding</keyword>
<dbReference type="Pfam" id="PF03460">
    <property type="entry name" value="NIR_SIR_ferr"/>
    <property type="match status" value="1"/>
</dbReference>
<organism evidence="8 9">
    <name type="scientific">Devosia honganensis</name>
    <dbReference type="NCBI Taxonomy" id="1610527"/>
    <lineage>
        <taxon>Bacteria</taxon>
        <taxon>Pseudomonadati</taxon>
        <taxon>Pseudomonadota</taxon>
        <taxon>Alphaproteobacteria</taxon>
        <taxon>Hyphomicrobiales</taxon>
        <taxon>Devosiaceae</taxon>
        <taxon>Devosia</taxon>
    </lineage>
</organism>
<dbReference type="SUPFAM" id="SSF56014">
    <property type="entry name" value="Nitrite and sulphite reductase 4Fe-4S domain-like"/>
    <property type="match status" value="2"/>
</dbReference>
<sequence>MVQSSALSGAIEGARRGACPTLTEPMRTGDGLLARIRVLGNRLSPVQLAELARLAGRHGNGLVEITARGNLQVRGLRPHGAAPFAAAVAALLSIETGIVVDTSPLAGEDPAAKSDSRRAAAAIRAGAAKLPGALGPKVSVVVDGGGQVSLAALKADVRLLAEDGGRWAVTLGGGRTQSMDEDGAVAAALAMLGALAAMGPESRATDLFPGPGPGPAKTRPNVGPFQLDTGATWGIALPFGAMHWKNLLALASAARAKGIGALRLAPGHALLLDGADAALIAQATTLGFITASDDPRLRTSACIGSSGCASGHIPARELAAALAGSIPAGQSLHVSGCAKGCAHPRRADVTLVGRPDGIGLVIDGRAGDTPSQILDEAGIGTALAGGQEGR</sequence>
<dbReference type="SUPFAM" id="SSF55124">
    <property type="entry name" value="Nitrite/Sulfite reductase N-terminal domain-like"/>
    <property type="match status" value="2"/>
</dbReference>
<keyword evidence="9" id="KW-1185">Reference proteome</keyword>
<keyword evidence="5" id="KW-0408">Iron</keyword>
<evidence type="ECO:0000256" key="4">
    <source>
        <dbReference type="ARBA" id="ARBA00023002"/>
    </source>
</evidence>
<dbReference type="EC" id="1.14.13.83" evidence="8"/>
<keyword evidence="2" id="KW-0349">Heme</keyword>
<name>A0ABV7X130_9HYPH</name>
<dbReference type="Gene3D" id="3.90.480.10">
    <property type="entry name" value="Sulfite Reductase Hemoprotein,Domain 2"/>
    <property type="match status" value="1"/>
</dbReference>
<evidence type="ECO:0000256" key="6">
    <source>
        <dbReference type="ARBA" id="ARBA00023014"/>
    </source>
</evidence>
<dbReference type="PROSITE" id="PS00365">
    <property type="entry name" value="NIR_SIR"/>
    <property type="match status" value="1"/>
</dbReference>
<dbReference type="InterPro" id="IPR051329">
    <property type="entry name" value="NIR_SIR_4Fe-4S"/>
</dbReference>
<evidence type="ECO:0000256" key="5">
    <source>
        <dbReference type="ARBA" id="ARBA00023004"/>
    </source>
</evidence>
<dbReference type="PANTHER" id="PTHR32439:SF9">
    <property type="entry name" value="BLR3264 PROTEIN"/>
    <property type="match status" value="1"/>
</dbReference>
<dbReference type="NCBIfam" id="TIGR02435">
    <property type="entry name" value="CobG"/>
    <property type="match status" value="1"/>
</dbReference>
<keyword evidence="1" id="KW-0004">4Fe-4S</keyword>
<keyword evidence="6" id="KW-0411">Iron-sulfur</keyword>
<proteinExistence type="predicted"/>
<reference evidence="9" key="1">
    <citation type="journal article" date="2019" name="Int. J. Syst. Evol. Microbiol.">
        <title>The Global Catalogue of Microorganisms (GCM) 10K type strain sequencing project: providing services to taxonomists for standard genome sequencing and annotation.</title>
        <authorList>
            <consortium name="The Broad Institute Genomics Platform"/>
            <consortium name="The Broad Institute Genome Sequencing Center for Infectious Disease"/>
            <person name="Wu L."/>
            <person name="Ma J."/>
        </authorList>
    </citation>
    <scope>NUCLEOTIDE SEQUENCE [LARGE SCALE GENOMIC DNA]</scope>
    <source>
        <strain evidence="9">KCTC 42281</strain>
    </source>
</reference>
<evidence type="ECO:0000313" key="8">
    <source>
        <dbReference type="EMBL" id="MFC3705291.1"/>
    </source>
</evidence>
<dbReference type="EMBL" id="JBHRYD010000010">
    <property type="protein sequence ID" value="MFC3705291.1"/>
    <property type="molecule type" value="Genomic_DNA"/>
</dbReference>